<evidence type="ECO:0000313" key="3">
    <source>
        <dbReference type="Proteomes" id="UP001063166"/>
    </source>
</evidence>
<reference evidence="2" key="1">
    <citation type="submission" date="2022-07" db="EMBL/GenBank/DDBJ databases">
        <title>The genome of Lyophyllum shimeji provides insight into the initial evolution of ectomycorrhizal fungal genome.</title>
        <authorList>
            <person name="Kobayashi Y."/>
            <person name="Shibata T."/>
            <person name="Hirakawa H."/>
            <person name="Shigenobu S."/>
            <person name="Nishiyama T."/>
            <person name="Yamada A."/>
            <person name="Hasebe M."/>
            <person name="Kawaguchi M."/>
        </authorList>
    </citation>
    <scope>NUCLEOTIDE SEQUENCE</scope>
    <source>
        <strain evidence="2">AT787</strain>
    </source>
</reference>
<dbReference type="EMBL" id="BRPK01000012">
    <property type="protein sequence ID" value="GLB42561.1"/>
    <property type="molecule type" value="Genomic_DNA"/>
</dbReference>
<feature type="transmembrane region" description="Helical" evidence="1">
    <location>
        <begin position="95"/>
        <end position="119"/>
    </location>
</feature>
<proteinExistence type="predicted"/>
<keyword evidence="1" id="KW-0472">Membrane</keyword>
<evidence type="ECO:0000313" key="2">
    <source>
        <dbReference type="EMBL" id="GLB42561.1"/>
    </source>
</evidence>
<organism evidence="2 3">
    <name type="scientific">Lyophyllum shimeji</name>
    <name type="common">Hon-shimeji</name>
    <name type="synonym">Tricholoma shimeji</name>
    <dbReference type="NCBI Taxonomy" id="47721"/>
    <lineage>
        <taxon>Eukaryota</taxon>
        <taxon>Fungi</taxon>
        <taxon>Dikarya</taxon>
        <taxon>Basidiomycota</taxon>
        <taxon>Agaricomycotina</taxon>
        <taxon>Agaricomycetes</taxon>
        <taxon>Agaricomycetidae</taxon>
        <taxon>Agaricales</taxon>
        <taxon>Tricholomatineae</taxon>
        <taxon>Lyophyllaceae</taxon>
        <taxon>Lyophyllum</taxon>
    </lineage>
</organism>
<evidence type="ECO:0000256" key="1">
    <source>
        <dbReference type="SAM" id="Phobius"/>
    </source>
</evidence>
<protein>
    <submittedName>
        <fullName evidence="2">Uncharacterized protein</fullName>
    </submittedName>
</protein>
<dbReference type="AlphaFoldDB" id="A0A9P3PVS1"/>
<accession>A0A9P3PVS1</accession>
<keyword evidence="1" id="KW-0812">Transmembrane</keyword>
<keyword evidence="3" id="KW-1185">Reference proteome</keyword>
<dbReference type="Proteomes" id="UP001063166">
    <property type="component" value="Unassembled WGS sequence"/>
</dbReference>
<comment type="caution">
    <text evidence="2">The sequence shown here is derived from an EMBL/GenBank/DDBJ whole genome shotgun (WGS) entry which is preliminary data.</text>
</comment>
<feature type="transmembrane region" description="Helical" evidence="1">
    <location>
        <begin position="61"/>
        <end position="83"/>
    </location>
</feature>
<keyword evidence="1" id="KW-1133">Transmembrane helix</keyword>
<name>A0A9P3PVS1_LYOSH</name>
<gene>
    <name evidence="2" type="ORF">LshimejAT787_1200100</name>
</gene>
<sequence length="148" mass="16156">MLVGSSGLSSESHTVVEARLRSSTESRLLPSCIPRSCDMDHNLRVLYRVVGEAFLLNFTRVATVTFLYGVFVLLFVVSTSLFLERGLVSRPTKAMFGASIVSFLLTSASWGADIAFLVFPIREFVREGLPEFSTLAGARTGEEAKLAS</sequence>